<feature type="chain" id="PRO_5016917215" evidence="1">
    <location>
        <begin position="22"/>
        <end position="235"/>
    </location>
</feature>
<keyword evidence="1" id="KW-0732">Signal</keyword>
<evidence type="ECO:0000313" key="2">
    <source>
        <dbReference type="EMBL" id="RBP47718.1"/>
    </source>
</evidence>
<accession>A0A366HWN7</accession>
<protein>
    <submittedName>
        <fullName evidence="2">Uncharacterized protein</fullName>
    </submittedName>
</protein>
<name>A0A366HWN7_9BACT</name>
<feature type="signal peptide" evidence="1">
    <location>
        <begin position="1"/>
        <end position="21"/>
    </location>
</feature>
<dbReference type="EMBL" id="QNRR01000001">
    <property type="protein sequence ID" value="RBP47718.1"/>
    <property type="molecule type" value="Genomic_DNA"/>
</dbReference>
<proteinExistence type="predicted"/>
<keyword evidence="3" id="KW-1185">Reference proteome</keyword>
<organism evidence="2 3">
    <name type="scientific">Roseimicrobium gellanilyticum</name>
    <dbReference type="NCBI Taxonomy" id="748857"/>
    <lineage>
        <taxon>Bacteria</taxon>
        <taxon>Pseudomonadati</taxon>
        <taxon>Verrucomicrobiota</taxon>
        <taxon>Verrucomicrobiia</taxon>
        <taxon>Verrucomicrobiales</taxon>
        <taxon>Verrucomicrobiaceae</taxon>
        <taxon>Roseimicrobium</taxon>
    </lineage>
</organism>
<sequence>MHSCCLLLNCARGIRPVVAIAAALLLSSCTHVVKFDFKVEAESGAPKESDVRVSWNRVTAFRSAEARLLSREEHPKMARLDNGQNSLLIVSDGSVESRTANLLQYRTAIVCLPSELPTGTEMKLKWADYDSSEPLQPGEAAVRVKQFFSGQVQPKPGQAAGNLKILSVTGEKIRLQFDLVIELPKDSLNNRKEIGRLGRELEVERQQLKSPLVVRKYPDRANQEVGPLPRLGRMW</sequence>
<evidence type="ECO:0000256" key="1">
    <source>
        <dbReference type="SAM" id="SignalP"/>
    </source>
</evidence>
<dbReference type="Proteomes" id="UP000253426">
    <property type="component" value="Unassembled WGS sequence"/>
</dbReference>
<gene>
    <name evidence="2" type="ORF">DES53_101517</name>
</gene>
<reference evidence="2 3" key="1">
    <citation type="submission" date="2018-06" db="EMBL/GenBank/DDBJ databases">
        <title>Genomic Encyclopedia of Type Strains, Phase IV (KMG-IV): sequencing the most valuable type-strain genomes for metagenomic binning, comparative biology and taxonomic classification.</title>
        <authorList>
            <person name="Goeker M."/>
        </authorList>
    </citation>
    <scope>NUCLEOTIDE SEQUENCE [LARGE SCALE GENOMIC DNA]</scope>
    <source>
        <strain evidence="2 3">DSM 25532</strain>
    </source>
</reference>
<evidence type="ECO:0000313" key="3">
    <source>
        <dbReference type="Proteomes" id="UP000253426"/>
    </source>
</evidence>
<comment type="caution">
    <text evidence="2">The sequence shown here is derived from an EMBL/GenBank/DDBJ whole genome shotgun (WGS) entry which is preliminary data.</text>
</comment>
<dbReference type="AlphaFoldDB" id="A0A366HWN7"/>